<evidence type="ECO:0000256" key="8">
    <source>
        <dbReference type="ARBA" id="ARBA00023136"/>
    </source>
</evidence>
<feature type="non-terminal residue" evidence="12">
    <location>
        <position position="269"/>
    </location>
</feature>
<dbReference type="AlphaFoldDB" id="A0A8S3YWS7"/>
<evidence type="ECO:0000256" key="5">
    <source>
        <dbReference type="ARBA" id="ARBA00022989"/>
    </source>
</evidence>
<dbReference type="Pfam" id="PF00858">
    <property type="entry name" value="ASC"/>
    <property type="match status" value="1"/>
</dbReference>
<protein>
    <submittedName>
        <fullName evidence="12">Uncharacterized protein</fullName>
    </submittedName>
</protein>
<keyword evidence="3 11" id="KW-0894">Sodium channel</keyword>
<keyword evidence="2 11" id="KW-0813">Transport</keyword>
<evidence type="ECO:0000256" key="4">
    <source>
        <dbReference type="ARBA" id="ARBA00022692"/>
    </source>
</evidence>
<comment type="subcellular location">
    <subcellularLocation>
        <location evidence="1">Membrane</location>
        <topology evidence="1">Multi-pass membrane protein</topology>
    </subcellularLocation>
</comment>
<keyword evidence="8" id="KW-0472">Membrane</keyword>
<dbReference type="GO" id="GO:0015280">
    <property type="term" value="F:ligand-gated sodium channel activity"/>
    <property type="evidence" value="ECO:0007669"/>
    <property type="project" value="TreeGrafter"/>
</dbReference>
<keyword evidence="7 11" id="KW-0406">Ion transport</keyword>
<evidence type="ECO:0000256" key="1">
    <source>
        <dbReference type="ARBA" id="ARBA00004141"/>
    </source>
</evidence>
<gene>
    <name evidence="12" type="ORF">CUNI_LOCUS6246</name>
</gene>
<keyword evidence="10 11" id="KW-0407">Ion channel</keyword>
<evidence type="ECO:0000313" key="12">
    <source>
        <dbReference type="EMBL" id="CAG5120688.1"/>
    </source>
</evidence>
<evidence type="ECO:0000256" key="3">
    <source>
        <dbReference type="ARBA" id="ARBA00022461"/>
    </source>
</evidence>
<dbReference type="PANTHER" id="PTHR11690">
    <property type="entry name" value="AMILORIDE-SENSITIVE SODIUM CHANNEL-RELATED"/>
    <property type="match status" value="1"/>
</dbReference>
<evidence type="ECO:0000256" key="9">
    <source>
        <dbReference type="ARBA" id="ARBA00023201"/>
    </source>
</evidence>
<keyword evidence="6" id="KW-0915">Sodium</keyword>
<dbReference type="EMBL" id="CAJHNH020000951">
    <property type="protein sequence ID" value="CAG5120688.1"/>
    <property type="molecule type" value="Genomic_DNA"/>
</dbReference>
<evidence type="ECO:0000256" key="2">
    <source>
        <dbReference type="ARBA" id="ARBA00022448"/>
    </source>
</evidence>
<organism evidence="12 13">
    <name type="scientific">Candidula unifasciata</name>
    <dbReference type="NCBI Taxonomy" id="100452"/>
    <lineage>
        <taxon>Eukaryota</taxon>
        <taxon>Metazoa</taxon>
        <taxon>Spiralia</taxon>
        <taxon>Lophotrochozoa</taxon>
        <taxon>Mollusca</taxon>
        <taxon>Gastropoda</taxon>
        <taxon>Heterobranchia</taxon>
        <taxon>Euthyneura</taxon>
        <taxon>Panpulmonata</taxon>
        <taxon>Eupulmonata</taxon>
        <taxon>Stylommatophora</taxon>
        <taxon>Helicina</taxon>
        <taxon>Helicoidea</taxon>
        <taxon>Geomitridae</taxon>
        <taxon>Candidula</taxon>
    </lineage>
</organism>
<reference evidence="12" key="1">
    <citation type="submission" date="2021-04" db="EMBL/GenBank/DDBJ databases">
        <authorList>
            <consortium name="Molecular Ecology Group"/>
        </authorList>
    </citation>
    <scope>NUCLEOTIDE SEQUENCE</scope>
</reference>
<keyword evidence="4 11" id="KW-0812">Transmembrane</keyword>
<comment type="caution">
    <text evidence="12">The sequence shown here is derived from an EMBL/GenBank/DDBJ whole genome shotgun (WGS) entry which is preliminary data.</text>
</comment>
<dbReference type="Gene3D" id="2.60.470.10">
    <property type="entry name" value="Acid-sensing ion channels like domains"/>
    <property type="match status" value="1"/>
</dbReference>
<evidence type="ECO:0000256" key="10">
    <source>
        <dbReference type="ARBA" id="ARBA00023303"/>
    </source>
</evidence>
<sequence length="269" mass="30739">HVISRNEAWLSKKHGSKSGLWVVANIRQENYGIVDDGTAGLRISFLPHPYKSFGSEYCTDADPDSPRLLPKMVNSTFYSFEKCQSQCVVYRASVECGCFIPELGNMEVSSLCDCPRPCRFVHYDTTLSSSQFPSRVTRDAIMKLFNITDPNDMTENLVEVQVYFDSPLVWTERHEPEFTIHSFMGKLIVHKYRLGKQKALFTLIRRSNGHMPGSKPGHFAGVLGAHRENRCHFCETTKEVLPEPCSRNQRQFLRPLLCCSARNYYISLV</sequence>
<dbReference type="GO" id="GO:0005886">
    <property type="term" value="C:plasma membrane"/>
    <property type="evidence" value="ECO:0007669"/>
    <property type="project" value="TreeGrafter"/>
</dbReference>
<dbReference type="InterPro" id="IPR001873">
    <property type="entry name" value="ENaC"/>
</dbReference>
<evidence type="ECO:0000256" key="7">
    <source>
        <dbReference type="ARBA" id="ARBA00023065"/>
    </source>
</evidence>
<evidence type="ECO:0000256" key="11">
    <source>
        <dbReference type="RuleBase" id="RU000679"/>
    </source>
</evidence>
<name>A0A8S3YWS7_9EUPU</name>
<accession>A0A8S3YWS7</accession>
<keyword evidence="9 11" id="KW-0739">Sodium transport</keyword>
<keyword evidence="13" id="KW-1185">Reference proteome</keyword>
<evidence type="ECO:0000256" key="6">
    <source>
        <dbReference type="ARBA" id="ARBA00023053"/>
    </source>
</evidence>
<dbReference type="Proteomes" id="UP000678393">
    <property type="component" value="Unassembled WGS sequence"/>
</dbReference>
<keyword evidence="5" id="KW-1133">Transmembrane helix</keyword>
<proteinExistence type="inferred from homology"/>
<comment type="similarity">
    <text evidence="11">Belongs to the amiloride-sensitive sodium channel (TC 1.A.6) family.</text>
</comment>
<dbReference type="OrthoDB" id="6157104at2759"/>
<evidence type="ECO:0000313" key="13">
    <source>
        <dbReference type="Proteomes" id="UP000678393"/>
    </source>
</evidence>